<dbReference type="InterPro" id="IPR036259">
    <property type="entry name" value="MFS_trans_sf"/>
</dbReference>
<feature type="transmembrane region" description="Helical" evidence="7">
    <location>
        <begin position="228"/>
        <end position="251"/>
    </location>
</feature>
<dbReference type="EMBL" id="CP000828">
    <property type="protein sequence ID" value="ABW30350.1"/>
    <property type="molecule type" value="Genomic_DNA"/>
</dbReference>
<dbReference type="InterPro" id="IPR011701">
    <property type="entry name" value="MFS"/>
</dbReference>
<feature type="transmembrane region" description="Helical" evidence="7">
    <location>
        <begin position="352"/>
        <end position="371"/>
    </location>
</feature>
<dbReference type="PANTHER" id="PTHR43385:SF1">
    <property type="entry name" value="RIBOFLAVIN TRANSPORTER RIBJ"/>
    <property type="match status" value="1"/>
</dbReference>
<evidence type="ECO:0000313" key="8">
    <source>
        <dbReference type="EMBL" id="ABW30350.1"/>
    </source>
</evidence>
<dbReference type="Gene3D" id="1.20.1250.20">
    <property type="entry name" value="MFS general substrate transporter like domains"/>
    <property type="match status" value="2"/>
</dbReference>
<accession>B0CBV0</accession>
<feature type="region of interest" description="Disordered" evidence="6">
    <location>
        <begin position="197"/>
        <end position="216"/>
    </location>
</feature>
<name>B0CBV0_ACAM1</name>
<feature type="transmembrane region" description="Helical" evidence="7">
    <location>
        <begin position="132"/>
        <end position="157"/>
    </location>
</feature>
<dbReference type="InterPro" id="IPR052983">
    <property type="entry name" value="MFS_Riboflavin_Transporter"/>
</dbReference>
<evidence type="ECO:0000256" key="5">
    <source>
        <dbReference type="ARBA" id="ARBA00023136"/>
    </source>
</evidence>
<organism evidence="8 9">
    <name type="scientific">Acaryochloris marina (strain MBIC 11017)</name>
    <dbReference type="NCBI Taxonomy" id="329726"/>
    <lineage>
        <taxon>Bacteria</taxon>
        <taxon>Bacillati</taxon>
        <taxon>Cyanobacteriota</taxon>
        <taxon>Cyanophyceae</taxon>
        <taxon>Acaryochloridales</taxon>
        <taxon>Acaryochloridaceae</taxon>
        <taxon>Acaryochloris</taxon>
    </lineage>
</organism>
<evidence type="ECO:0000256" key="2">
    <source>
        <dbReference type="ARBA" id="ARBA00022448"/>
    </source>
</evidence>
<keyword evidence="9" id="KW-1185">Reference proteome</keyword>
<evidence type="ECO:0000313" key="9">
    <source>
        <dbReference type="Proteomes" id="UP000000268"/>
    </source>
</evidence>
<dbReference type="KEGG" id="amr:AM1_5394"/>
<dbReference type="SUPFAM" id="SSF103473">
    <property type="entry name" value="MFS general substrate transporter"/>
    <property type="match status" value="1"/>
</dbReference>
<feature type="transmembrane region" description="Helical" evidence="7">
    <location>
        <begin position="94"/>
        <end position="111"/>
    </location>
</feature>
<sequence length="417" mass="44414">MSIPGQTMGVSVFTDYLIEATGVSRLQLSNAYLIGTVTSGLLLPFGGVFLDRFGTRLSVVLASVWLGLTLGYMSVCDRIAVSLSQNFNLPTSSYVAFGLLVLGFTSLRFSGQGMLTMSSRNTLGKWFDKRRGLASGIAGVFISFGFAATPTIVNAWIEATTWRWAWVSMGLIVSIGMGSLGWIFYRDNPEECGLQMDGKISSAGSNQSPTDPDTRTDFTRGEALRTPAFWAVTLALSCQALAITGITFHIVDLGAEVGLTKAEAVALFIPMALVSTMMGSLMGFAADRIRLQFLFMGMMTALGVGIASMANLDIVALRGLAIAGLGSSGGCFGTLSAVALPRFFGRTHLGAISGVQMMSIVFASAIGPSWMALFKDVAGSYKMGLYCFCILPPIILLLNWIAPNPQLQTHLPSSNSR</sequence>
<dbReference type="AlphaFoldDB" id="B0CBV0"/>
<dbReference type="HOGENOM" id="CLU_001265_59_9_3"/>
<feature type="transmembrane region" description="Helical" evidence="7">
    <location>
        <begin position="263"/>
        <end position="286"/>
    </location>
</feature>
<keyword evidence="3 7" id="KW-0812">Transmembrane</keyword>
<comment type="subcellular location">
    <subcellularLocation>
        <location evidence="1">Membrane</location>
        <topology evidence="1">Multi-pass membrane protein</topology>
    </subcellularLocation>
</comment>
<proteinExistence type="predicted"/>
<feature type="transmembrane region" description="Helical" evidence="7">
    <location>
        <begin position="293"/>
        <end position="310"/>
    </location>
</feature>
<gene>
    <name evidence="8" type="ordered locus">AM1_5394</name>
</gene>
<feature type="transmembrane region" description="Helical" evidence="7">
    <location>
        <begin position="383"/>
        <end position="402"/>
    </location>
</feature>
<dbReference type="Pfam" id="PF07690">
    <property type="entry name" value="MFS_1"/>
    <property type="match status" value="1"/>
</dbReference>
<evidence type="ECO:0000256" key="6">
    <source>
        <dbReference type="SAM" id="MobiDB-lite"/>
    </source>
</evidence>
<keyword evidence="4 7" id="KW-1133">Transmembrane helix</keyword>
<evidence type="ECO:0000256" key="7">
    <source>
        <dbReference type="SAM" id="Phobius"/>
    </source>
</evidence>
<dbReference type="eggNOG" id="COG2271">
    <property type="taxonomic scope" value="Bacteria"/>
</dbReference>
<feature type="transmembrane region" description="Helical" evidence="7">
    <location>
        <begin position="316"/>
        <end position="340"/>
    </location>
</feature>
<dbReference type="PANTHER" id="PTHR43385">
    <property type="entry name" value="RIBOFLAVIN TRANSPORTER RIBJ"/>
    <property type="match status" value="1"/>
</dbReference>
<feature type="transmembrane region" description="Helical" evidence="7">
    <location>
        <begin position="57"/>
        <end position="74"/>
    </location>
</feature>
<dbReference type="GO" id="GO:0022857">
    <property type="term" value="F:transmembrane transporter activity"/>
    <property type="evidence" value="ECO:0007669"/>
    <property type="project" value="InterPro"/>
</dbReference>
<feature type="transmembrane region" description="Helical" evidence="7">
    <location>
        <begin position="31"/>
        <end position="50"/>
    </location>
</feature>
<evidence type="ECO:0000256" key="4">
    <source>
        <dbReference type="ARBA" id="ARBA00022989"/>
    </source>
</evidence>
<dbReference type="Proteomes" id="UP000000268">
    <property type="component" value="Chromosome"/>
</dbReference>
<protein>
    <submittedName>
        <fullName evidence="8">Major facilitator family transporter, putative</fullName>
    </submittedName>
</protein>
<dbReference type="STRING" id="329726.AM1_5394"/>
<keyword evidence="5 7" id="KW-0472">Membrane</keyword>
<dbReference type="GO" id="GO:0016020">
    <property type="term" value="C:membrane"/>
    <property type="evidence" value="ECO:0007669"/>
    <property type="project" value="UniProtKB-SubCell"/>
</dbReference>
<feature type="transmembrane region" description="Helical" evidence="7">
    <location>
        <begin position="163"/>
        <end position="185"/>
    </location>
</feature>
<reference evidence="8 9" key="1">
    <citation type="journal article" date="2008" name="Proc. Natl. Acad. Sci. U.S.A.">
        <title>Niche adaptation and genome expansion in the chlorophyll d-producing cyanobacterium Acaryochloris marina.</title>
        <authorList>
            <person name="Swingley W.D."/>
            <person name="Chen M."/>
            <person name="Cheung P.C."/>
            <person name="Conrad A.L."/>
            <person name="Dejesa L.C."/>
            <person name="Hao J."/>
            <person name="Honchak B.M."/>
            <person name="Karbach L.E."/>
            <person name="Kurdoglu A."/>
            <person name="Lahiri S."/>
            <person name="Mastrian S.D."/>
            <person name="Miyashita H."/>
            <person name="Page L."/>
            <person name="Ramakrishna P."/>
            <person name="Satoh S."/>
            <person name="Sattley W.M."/>
            <person name="Shimada Y."/>
            <person name="Taylor H.L."/>
            <person name="Tomo T."/>
            <person name="Tsuchiya T."/>
            <person name="Wang Z.T."/>
            <person name="Raymond J."/>
            <person name="Mimuro M."/>
            <person name="Blankenship R.E."/>
            <person name="Touchman J.W."/>
        </authorList>
    </citation>
    <scope>NUCLEOTIDE SEQUENCE [LARGE SCALE GENOMIC DNA]</scope>
    <source>
        <strain evidence="9">MBIC 11017</strain>
    </source>
</reference>
<evidence type="ECO:0000256" key="3">
    <source>
        <dbReference type="ARBA" id="ARBA00022692"/>
    </source>
</evidence>
<keyword evidence="2" id="KW-0813">Transport</keyword>
<evidence type="ECO:0000256" key="1">
    <source>
        <dbReference type="ARBA" id="ARBA00004141"/>
    </source>
</evidence>